<evidence type="ECO:0000313" key="1">
    <source>
        <dbReference type="EMBL" id="KXZ55299.1"/>
    </source>
</evidence>
<comment type="caution">
    <text evidence="1">The sequence shown here is derived from an EMBL/GenBank/DDBJ whole genome shotgun (WGS) entry which is preliminary data.</text>
</comment>
<protein>
    <submittedName>
        <fullName evidence="1">Uncharacterized protein</fullName>
    </submittedName>
</protein>
<sequence length="1410" mass="143480">MCHLSLNFSLSEAGTAFIALQIAGPSAMNFTSAGLSAMNLTAPPAGVLRVGSMYFNASGSETLLLSALASGRNYSLSAVAADSSGNLQPRPTVLTQLTAPDITPPLFLSYSAGGVADTAVAVNVSLNERSVIMWTVLPSGFPAPNASAVVIAAANTSSTLAGTLSYAPSAGPGALTTWQANGLKPGQVYDIHMVARDINGNQQAAVTTIAAVRTYDSSPPAILNLTATVAATGNRFTIAANTTKPGTLYYMAVRSGAPVPTTQQLLQPSSYPAGAANFSGRFSLNAALAGASVTLCVAGGSSYQIWAVAEDLEGTFPNRQPNYSNVARPLPAQVQVVLQTPVLYLEATSPAAASASATDPGRVLRFAFQLRDVMTGFSLQFGYNSSRMTFLRAAGSGLWSDLVVFPLPVTGGSAATGGMALWATALTRTSVDAMYQGRTVPLLDAYFQLADTELANGTQLAVLSAAGTNTLYPYAGSPPVFFSDFRTLASGSVVGTSGSVLLVSPRQLAVFAHVASHDVFNTAVLDGKSVSMPVQAVTVLDWAAGEAQSGALVTANISACTCNLPKGLASALSISNCRMALTASHSQPSKLVNVSITCSGDGGTGAALQAQTFVTVWYPVAFKAQASDPDGVLSSVLPVNVPPPAAGSCADRYQSTQLYLMANWSNNGTTAADTLADVDVTSLVSNWTVDSPQALRVVGSTARGMVPHAGVTVTALGAGGRALATTTLAVSDQPVCVDSLDAVAVSNVAISGQGQPGSAGRWRVSFKAEQNLNWELATARVSVLAVFSDGAVMPVSPAAATTAVVPSTASNGFTYSPNLPFSLQQAASGSSAQDLQVNVSFGTATCGSFLKTSWSVCSSSVGAGLAVAAGLGTVRVVLPAPTRIALFLVSSPFIASASNGAAQPPISVPTRSILSVLVAFDDGKVHDMTGDPRVTLIVTQGADLCSIAQDADTGLPYVAATGGALVGGACSLEARASFNGIAGQLAATNTTTVVTLTALQVYVAGGRQALPPVTNSSSLTGLASPDVPLRLFKCDFSHYLPASIWAMGRLSNCGASCVMADLNNPASTTLVLADSGAMSLSPNPANTSLSNVIQPIRPGSTKLTISFSGLASASFNVSVEDTFQAGWPKIVGINDTGFTIVANMTSAAFKVTYLVKRIAGQQDAAAAAPSAAEVERAGVALSPGDGNPTLLSDTLSDLLPASNYTAFLAVRFQSQLLSTVVAITSVLTPDNSAPTFASIGAIQNMTTDAQRFTMRLPVTVSEAGTISYAIYRNSSCIAGLDQVPVSRVLNGSALLGTVCSCSDLAACQPVAWGNVSLSADQLNNTLTLSGLLPPNPYSALSGASQDQLTCAAASLPAPASASHVLYMVAQDDLPTYRGWNVTCNPPASSPGTGCGATAPVPCTACPAGPY</sequence>
<gene>
    <name evidence="1" type="ORF">GPECTOR_3g434</name>
</gene>
<dbReference type="OrthoDB" id="537551at2759"/>
<organism evidence="1 2">
    <name type="scientific">Gonium pectorale</name>
    <name type="common">Green alga</name>
    <dbReference type="NCBI Taxonomy" id="33097"/>
    <lineage>
        <taxon>Eukaryota</taxon>
        <taxon>Viridiplantae</taxon>
        <taxon>Chlorophyta</taxon>
        <taxon>core chlorophytes</taxon>
        <taxon>Chlorophyceae</taxon>
        <taxon>CS clade</taxon>
        <taxon>Chlamydomonadales</taxon>
        <taxon>Volvocaceae</taxon>
        <taxon>Gonium</taxon>
    </lineage>
</organism>
<evidence type="ECO:0000313" key="2">
    <source>
        <dbReference type="Proteomes" id="UP000075714"/>
    </source>
</evidence>
<reference evidence="2" key="1">
    <citation type="journal article" date="2016" name="Nat. Commun.">
        <title>The Gonium pectorale genome demonstrates co-option of cell cycle regulation during the evolution of multicellularity.</title>
        <authorList>
            <person name="Hanschen E.R."/>
            <person name="Marriage T.N."/>
            <person name="Ferris P.J."/>
            <person name="Hamaji T."/>
            <person name="Toyoda A."/>
            <person name="Fujiyama A."/>
            <person name="Neme R."/>
            <person name="Noguchi H."/>
            <person name="Minakuchi Y."/>
            <person name="Suzuki M."/>
            <person name="Kawai-Toyooka H."/>
            <person name="Smith D.R."/>
            <person name="Sparks H."/>
            <person name="Anderson J."/>
            <person name="Bakaric R."/>
            <person name="Luria V."/>
            <person name="Karger A."/>
            <person name="Kirschner M.W."/>
            <person name="Durand P.M."/>
            <person name="Michod R.E."/>
            <person name="Nozaki H."/>
            <person name="Olson B.J."/>
        </authorList>
    </citation>
    <scope>NUCLEOTIDE SEQUENCE [LARGE SCALE GENOMIC DNA]</scope>
    <source>
        <strain evidence="2">NIES-2863</strain>
    </source>
</reference>
<dbReference type="EMBL" id="LSYV01000004">
    <property type="protein sequence ID" value="KXZ55299.1"/>
    <property type="molecule type" value="Genomic_DNA"/>
</dbReference>
<keyword evidence="2" id="KW-1185">Reference proteome</keyword>
<accession>A0A150GZL1</accession>
<dbReference type="Proteomes" id="UP000075714">
    <property type="component" value="Unassembled WGS sequence"/>
</dbReference>
<name>A0A150GZL1_GONPE</name>
<proteinExistence type="predicted"/>
<dbReference type="STRING" id="33097.A0A150GZL1"/>